<feature type="region of interest" description="Disordered" evidence="2">
    <location>
        <begin position="696"/>
        <end position="735"/>
    </location>
</feature>
<dbReference type="AlphaFoldDB" id="A0A8H4IPD8"/>
<dbReference type="SUPFAM" id="SSF54160">
    <property type="entry name" value="Chromo domain-like"/>
    <property type="match status" value="1"/>
</dbReference>
<dbReference type="EMBL" id="WWBZ02000051">
    <property type="protein sequence ID" value="KAF4304816.1"/>
    <property type="molecule type" value="Genomic_DNA"/>
</dbReference>
<feature type="compositionally biased region" description="Acidic residues" evidence="2">
    <location>
        <begin position="630"/>
        <end position="639"/>
    </location>
</feature>
<comment type="subunit">
    <text evidence="1">Component of the NuA4 histone acetyltransferase complex.</text>
</comment>
<proteinExistence type="predicted"/>
<dbReference type="InterPro" id="IPR000953">
    <property type="entry name" value="Chromo/chromo_shadow_dom"/>
</dbReference>
<dbReference type="PROSITE" id="PS50013">
    <property type="entry name" value="CHROMO_2"/>
    <property type="match status" value="1"/>
</dbReference>
<feature type="compositionally biased region" description="Low complexity" evidence="2">
    <location>
        <begin position="518"/>
        <end position="546"/>
    </location>
</feature>
<evidence type="ECO:0000313" key="5">
    <source>
        <dbReference type="Proteomes" id="UP000572817"/>
    </source>
</evidence>
<dbReference type="GO" id="GO:0006338">
    <property type="term" value="P:chromatin remodeling"/>
    <property type="evidence" value="ECO:0007669"/>
    <property type="project" value="UniProtKB-ARBA"/>
</dbReference>
<evidence type="ECO:0000259" key="3">
    <source>
        <dbReference type="PROSITE" id="PS50013"/>
    </source>
</evidence>
<organism evidence="4 5">
    <name type="scientific">Botryosphaeria dothidea</name>
    <dbReference type="NCBI Taxonomy" id="55169"/>
    <lineage>
        <taxon>Eukaryota</taxon>
        <taxon>Fungi</taxon>
        <taxon>Dikarya</taxon>
        <taxon>Ascomycota</taxon>
        <taxon>Pezizomycotina</taxon>
        <taxon>Dothideomycetes</taxon>
        <taxon>Dothideomycetes incertae sedis</taxon>
        <taxon>Botryosphaeriales</taxon>
        <taxon>Botryosphaeriaceae</taxon>
        <taxon>Botryosphaeria</taxon>
    </lineage>
</organism>
<keyword evidence="5" id="KW-1185">Reference proteome</keyword>
<dbReference type="SMART" id="SM00298">
    <property type="entry name" value="CHROMO"/>
    <property type="match status" value="1"/>
</dbReference>
<feature type="compositionally biased region" description="Low complexity" evidence="2">
    <location>
        <begin position="114"/>
        <end position="124"/>
    </location>
</feature>
<feature type="compositionally biased region" description="Basic and acidic residues" evidence="2">
    <location>
        <begin position="424"/>
        <end position="433"/>
    </location>
</feature>
<feature type="compositionally biased region" description="Low complexity" evidence="2">
    <location>
        <begin position="498"/>
        <end position="510"/>
    </location>
</feature>
<dbReference type="InterPro" id="IPR016197">
    <property type="entry name" value="Chromo-like_dom_sf"/>
</dbReference>
<reference evidence="4" key="1">
    <citation type="submission" date="2020-04" db="EMBL/GenBank/DDBJ databases">
        <title>Genome Assembly and Annotation of Botryosphaeria dothidea sdau 11-99, a Latent Pathogen of Apple Fruit Ring Rot in China.</title>
        <authorList>
            <person name="Yu C."/>
            <person name="Diao Y."/>
            <person name="Lu Q."/>
            <person name="Zhao J."/>
            <person name="Cui S."/>
            <person name="Peng C."/>
            <person name="He B."/>
            <person name="Liu H."/>
        </authorList>
    </citation>
    <scope>NUCLEOTIDE SEQUENCE [LARGE SCALE GENOMIC DNA]</scope>
    <source>
        <strain evidence="4">Sdau11-99</strain>
    </source>
</reference>
<feature type="compositionally biased region" description="Polar residues" evidence="2">
    <location>
        <begin position="487"/>
        <end position="497"/>
    </location>
</feature>
<dbReference type="Pfam" id="PF00385">
    <property type="entry name" value="Chromo"/>
    <property type="match status" value="1"/>
</dbReference>
<feature type="region of interest" description="Disordered" evidence="2">
    <location>
        <begin position="297"/>
        <end position="546"/>
    </location>
</feature>
<feature type="compositionally biased region" description="Low complexity" evidence="2">
    <location>
        <begin position="435"/>
        <end position="451"/>
    </location>
</feature>
<comment type="caution">
    <text evidence="4">The sequence shown here is derived from an EMBL/GenBank/DDBJ whole genome shotgun (WGS) entry which is preliminary data.</text>
</comment>
<gene>
    <name evidence="4" type="ORF">GTA08_BOTSDO08451</name>
</gene>
<feature type="compositionally biased region" description="Low complexity" evidence="2">
    <location>
        <begin position="710"/>
        <end position="719"/>
    </location>
</feature>
<sequence length="735" mass="79507">MPTSILAQPYLTSTQCHIIAAEGILTNENPGIKHPSLWYRCLLLYTTRRRGCVRRVQPCPTRRSPPNAPAPPDRPPHRHRALPRQAAPPLHPIAHPLAPATALADSPSQPPRPAASSSSSAAAAPPKPDVDLPPTYVPRRDIPPIAPTPSHACPLGSAARAALLSRRYDLASGQPLYRVRVEHLRARSASAPAPTPGSREDDGWEVERTEEVGVWLADVLAYVSPAELERFELAYEEDVVVMVDVEGAMLLASKEARQQMMAGWGGGEERPGWPAQGARGKKAPKRAFVDLLPPVRRRGRPKKVRTAEVMGVVEGDEDAGGEGLAQTATDTGSETHEYGDWVDPASVRGTAPVEGGKDENTERDELATSEDSREQLGLWRARGEFEQPPTAHHSSRRANRSGTKSGTSSAVDATARSRTRGSPKKRETTDHGNSRRTASILSITSSSISESRSSRGAHTKSGTSSGVDASEEDGPRSIQKKREATDYGTTRRTSIVLSTTSSPVSASRSTNGARLRRSSVSSNEFSHSVNSHRPSTRSSTAASRSGSLAAAENGAANLLSAFGATQASRWKNKARESSLYDPDAPPRASQQNKSSRDGMVKESKRRLSTTLALHNASSMLHPPAEGISWEPEEREEEEQEYEIESIITHKAFAGDTYYLVKWANWPPDNESWFTAEELEGAQEVLDEYLDNIRREMKGKNGKGKGRMVPGASRAGSTSGSGRGLEAEDKEVDFVG</sequence>
<feature type="region of interest" description="Disordered" evidence="2">
    <location>
        <begin position="101"/>
        <end position="154"/>
    </location>
</feature>
<dbReference type="InterPro" id="IPR023780">
    <property type="entry name" value="Chromo_domain"/>
</dbReference>
<feature type="compositionally biased region" description="Basic and acidic residues" evidence="2">
    <location>
        <begin position="355"/>
        <end position="374"/>
    </location>
</feature>
<evidence type="ECO:0000256" key="2">
    <source>
        <dbReference type="SAM" id="MobiDB-lite"/>
    </source>
</evidence>
<dbReference type="OrthoDB" id="3946783at2759"/>
<name>A0A8H4IPD8_9PEZI</name>
<feature type="region of interest" description="Disordered" evidence="2">
    <location>
        <begin position="264"/>
        <end position="283"/>
    </location>
</feature>
<evidence type="ECO:0000313" key="4">
    <source>
        <dbReference type="EMBL" id="KAF4304816.1"/>
    </source>
</evidence>
<feature type="region of interest" description="Disordered" evidence="2">
    <location>
        <begin position="573"/>
        <end position="639"/>
    </location>
</feature>
<dbReference type="Gene3D" id="2.40.50.40">
    <property type="match status" value="1"/>
</dbReference>
<dbReference type="Proteomes" id="UP000572817">
    <property type="component" value="Unassembled WGS sequence"/>
</dbReference>
<accession>A0A8H4IPD8</accession>
<feature type="compositionally biased region" description="Polar residues" evidence="2">
    <location>
        <begin position="608"/>
        <end position="618"/>
    </location>
</feature>
<feature type="region of interest" description="Disordered" evidence="2">
    <location>
        <begin position="56"/>
        <end position="83"/>
    </location>
</feature>
<evidence type="ECO:0000256" key="1">
    <source>
        <dbReference type="ARBA" id="ARBA00011353"/>
    </source>
</evidence>
<protein>
    <submittedName>
        <fullName evidence="4">Chromo domain shadow protein</fullName>
    </submittedName>
</protein>
<feature type="compositionally biased region" description="Polar residues" evidence="2">
    <location>
        <begin position="400"/>
        <end position="411"/>
    </location>
</feature>
<feature type="domain" description="Chromo" evidence="3">
    <location>
        <begin position="641"/>
        <end position="700"/>
    </location>
</feature>
<dbReference type="CDD" id="cd00024">
    <property type="entry name" value="CD_CSD"/>
    <property type="match status" value="1"/>
</dbReference>